<dbReference type="Proteomes" id="UP000238164">
    <property type="component" value="Chromosome 1"/>
</dbReference>
<dbReference type="EMBL" id="LT985188">
    <property type="protein sequence ID" value="SPD87944.1"/>
    <property type="molecule type" value="Genomic_DNA"/>
</dbReference>
<evidence type="ECO:0000313" key="2">
    <source>
        <dbReference type="EMBL" id="SPD87944.1"/>
    </source>
</evidence>
<name>A0A2N9JIQ2_9ACTN</name>
<reference evidence="2 3" key="1">
    <citation type="submission" date="2018-02" db="EMBL/GenBank/DDBJ databases">
        <authorList>
            <person name="Cohen D.B."/>
            <person name="Kent A.D."/>
        </authorList>
    </citation>
    <scope>NUCLEOTIDE SEQUENCE [LARGE SCALE GENOMIC DNA]</scope>
    <source>
        <strain evidence="2">1</strain>
    </source>
</reference>
<evidence type="ECO:0000256" key="1">
    <source>
        <dbReference type="SAM" id="Phobius"/>
    </source>
</evidence>
<accession>A0A2N9JIQ2</accession>
<evidence type="ECO:0000313" key="3">
    <source>
        <dbReference type="Proteomes" id="UP000238164"/>
    </source>
</evidence>
<proteinExistence type="predicted"/>
<keyword evidence="3" id="KW-1185">Reference proteome</keyword>
<sequence>MDGARATLAARAGRWAALAAAVVVVIAIGLGVVGARLGPPLPAPTVAAPSVGPASTVPSPPLRRVIVNPLTHRLQVEQYLVGELPGKPFSWSDPTSTKGMFTEAVIGGVESDPGYRAGENLPPSIVVADMEPAAVIDGDLAGTARGVAAEFAQRIFRTLGDLAVSDIRSDDPTTIGDYPAQWAHANLGGTLTGGVQERIGLSVLLVTLPNGRHFAFIEVKPDRPNATPYFAAIDEAAASLRAA</sequence>
<dbReference type="RefSeq" id="WP_158681210.1">
    <property type="nucleotide sequence ID" value="NZ_BAAAGO010000008.1"/>
</dbReference>
<keyword evidence="1" id="KW-0812">Transmembrane</keyword>
<feature type="transmembrane region" description="Helical" evidence="1">
    <location>
        <begin position="12"/>
        <end position="35"/>
    </location>
</feature>
<organism evidence="2 3">
    <name type="scientific">Micropruina glycogenica</name>
    <dbReference type="NCBI Taxonomy" id="75385"/>
    <lineage>
        <taxon>Bacteria</taxon>
        <taxon>Bacillati</taxon>
        <taxon>Actinomycetota</taxon>
        <taxon>Actinomycetes</taxon>
        <taxon>Propionibacteriales</taxon>
        <taxon>Nocardioidaceae</taxon>
        <taxon>Micropruina</taxon>
    </lineage>
</organism>
<protein>
    <submittedName>
        <fullName evidence="2">Uncharacterized protein</fullName>
    </submittedName>
</protein>
<keyword evidence="1" id="KW-1133">Transmembrane helix</keyword>
<dbReference type="AlphaFoldDB" id="A0A2N9JIQ2"/>
<gene>
    <name evidence="2" type="ORF">MPLG2_2914</name>
</gene>
<dbReference type="KEGG" id="mgg:MPLG2_2914"/>
<keyword evidence="1" id="KW-0472">Membrane</keyword>